<evidence type="ECO:0008006" key="3">
    <source>
        <dbReference type="Google" id="ProtNLM"/>
    </source>
</evidence>
<sequence>SDEIQSACFQIFWFCIEHNIKLVSTWIPRELNVLADELSKRDDPCDWQLHPAVFADLSQEWGPFTVDLFASDHNFQMRPYYTFFHSPGSHGVNAFSLQWPRGAWCNPPFAVISRAIAYAALHRAMVTLITPLWPGAVWWPSLIENE</sequence>
<proteinExistence type="predicted"/>
<comment type="caution">
    <text evidence="1">The sequence shown here is derived from an EMBL/GenBank/DDBJ whole genome shotgun (WGS) entry which is preliminary data.</text>
</comment>
<evidence type="ECO:0000313" key="2">
    <source>
        <dbReference type="Proteomes" id="UP000747110"/>
    </source>
</evidence>
<organism evidence="1 2">
    <name type="scientific">Volvox reticuliferus</name>
    <dbReference type="NCBI Taxonomy" id="1737510"/>
    <lineage>
        <taxon>Eukaryota</taxon>
        <taxon>Viridiplantae</taxon>
        <taxon>Chlorophyta</taxon>
        <taxon>core chlorophytes</taxon>
        <taxon>Chlorophyceae</taxon>
        <taxon>CS clade</taxon>
        <taxon>Chlamydomonadales</taxon>
        <taxon>Volvocaceae</taxon>
        <taxon>Volvox</taxon>
    </lineage>
</organism>
<name>A0A8J4BW69_9CHLO</name>
<dbReference type="GO" id="GO:0003677">
    <property type="term" value="F:DNA binding"/>
    <property type="evidence" value="ECO:0007669"/>
    <property type="project" value="InterPro"/>
</dbReference>
<feature type="non-terminal residue" evidence="1">
    <location>
        <position position="1"/>
    </location>
</feature>
<dbReference type="EMBL" id="BNCP01000002">
    <property type="protein sequence ID" value="GIL70173.1"/>
    <property type="molecule type" value="Genomic_DNA"/>
</dbReference>
<accession>A0A8J4BW69</accession>
<keyword evidence="2" id="KW-1185">Reference proteome</keyword>
<dbReference type="GO" id="GO:0009007">
    <property type="term" value="F:site-specific DNA-methyltransferase (adenine-specific) activity"/>
    <property type="evidence" value="ECO:0007669"/>
    <property type="project" value="InterPro"/>
</dbReference>
<dbReference type="AlphaFoldDB" id="A0A8J4BW69"/>
<evidence type="ECO:0000313" key="1">
    <source>
        <dbReference type="EMBL" id="GIL70173.1"/>
    </source>
</evidence>
<dbReference type="PANTHER" id="PTHR33050:SF7">
    <property type="entry name" value="RIBONUCLEASE H"/>
    <property type="match status" value="1"/>
</dbReference>
<dbReference type="OrthoDB" id="547445at2759"/>
<gene>
    <name evidence="1" type="ORF">Vretifemale_1034</name>
</gene>
<dbReference type="InterPro" id="IPR052055">
    <property type="entry name" value="Hepadnavirus_pol/RT"/>
</dbReference>
<dbReference type="PANTHER" id="PTHR33050">
    <property type="entry name" value="REVERSE TRANSCRIPTASE DOMAIN-CONTAINING PROTEIN"/>
    <property type="match status" value="1"/>
</dbReference>
<feature type="non-terminal residue" evidence="1">
    <location>
        <position position="146"/>
    </location>
</feature>
<reference evidence="1" key="1">
    <citation type="journal article" date="2021" name="Proc. Natl. Acad. Sci. U.S.A.">
        <title>Three genomes in the algal genus Volvox reveal the fate of a haploid sex-determining region after a transition to homothallism.</title>
        <authorList>
            <person name="Yamamoto K."/>
            <person name="Hamaji T."/>
            <person name="Kawai-Toyooka H."/>
            <person name="Matsuzaki R."/>
            <person name="Takahashi F."/>
            <person name="Nishimura Y."/>
            <person name="Kawachi M."/>
            <person name="Noguchi H."/>
            <person name="Minakuchi Y."/>
            <person name="Umen J.G."/>
            <person name="Toyoda A."/>
            <person name="Nozaki H."/>
        </authorList>
    </citation>
    <scope>NUCLEOTIDE SEQUENCE</scope>
    <source>
        <strain evidence="1">NIES-3786</strain>
    </source>
</reference>
<dbReference type="Pfam" id="PF05869">
    <property type="entry name" value="Dam"/>
    <property type="match status" value="1"/>
</dbReference>
<dbReference type="GO" id="GO:0009307">
    <property type="term" value="P:DNA restriction-modification system"/>
    <property type="evidence" value="ECO:0007669"/>
    <property type="project" value="InterPro"/>
</dbReference>
<dbReference type="InterPro" id="IPR008593">
    <property type="entry name" value="Dam_MeTrfase"/>
</dbReference>
<protein>
    <recommendedName>
        <fullName evidence="3">RNase H type-1 domain-containing protein</fullName>
    </recommendedName>
</protein>
<dbReference type="Proteomes" id="UP000747110">
    <property type="component" value="Unassembled WGS sequence"/>
</dbReference>